<evidence type="ECO:0000256" key="6">
    <source>
        <dbReference type="ARBA" id="ARBA00048173"/>
    </source>
</evidence>
<protein>
    <recommendedName>
        <fullName evidence="7">Telomerase reverse transcriptase</fullName>
        <ecNumber evidence="7">2.7.7.49</ecNumber>
    </recommendedName>
    <alternativeName>
        <fullName evidence="7">Telomerase catalytic subunit</fullName>
    </alternativeName>
</protein>
<keyword evidence="11" id="KW-1185">Reference proteome</keyword>
<evidence type="ECO:0000313" key="10">
    <source>
        <dbReference type="EMBL" id="KNC73655.1"/>
    </source>
</evidence>
<evidence type="ECO:0000313" key="11">
    <source>
        <dbReference type="Proteomes" id="UP000054560"/>
    </source>
</evidence>
<reference evidence="10 11" key="1">
    <citation type="submission" date="2011-02" db="EMBL/GenBank/DDBJ databases">
        <title>The Genome Sequence of Sphaeroforma arctica JP610.</title>
        <authorList>
            <consortium name="The Broad Institute Genome Sequencing Platform"/>
            <person name="Russ C."/>
            <person name="Cuomo C."/>
            <person name="Young S.K."/>
            <person name="Zeng Q."/>
            <person name="Gargeya S."/>
            <person name="Alvarado L."/>
            <person name="Berlin A."/>
            <person name="Chapman S.B."/>
            <person name="Chen Z."/>
            <person name="Freedman E."/>
            <person name="Gellesch M."/>
            <person name="Goldberg J."/>
            <person name="Griggs A."/>
            <person name="Gujja S."/>
            <person name="Heilman E."/>
            <person name="Heiman D."/>
            <person name="Howarth C."/>
            <person name="Mehta T."/>
            <person name="Neiman D."/>
            <person name="Pearson M."/>
            <person name="Roberts A."/>
            <person name="Saif S."/>
            <person name="Shea T."/>
            <person name="Shenoy N."/>
            <person name="Sisk P."/>
            <person name="Stolte C."/>
            <person name="Sykes S."/>
            <person name="White J."/>
            <person name="Yandava C."/>
            <person name="Burger G."/>
            <person name="Gray M.W."/>
            <person name="Holland P.W.H."/>
            <person name="King N."/>
            <person name="Lang F.B.F."/>
            <person name="Roger A.J."/>
            <person name="Ruiz-Trillo I."/>
            <person name="Haas B."/>
            <person name="Nusbaum C."/>
            <person name="Birren B."/>
        </authorList>
    </citation>
    <scope>NUCLEOTIDE SEQUENCE [LARGE SCALE GENOMIC DNA]</scope>
    <source>
        <strain evidence="10 11">JP610</strain>
    </source>
</reference>
<keyword evidence="1 7" id="KW-0808">Transferase</keyword>
<dbReference type="Proteomes" id="UP000054560">
    <property type="component" value="Unassembled WGS sequence"/>
</dbReference>
<keyword evidence="2 7" id="KW-0548">Nucleotidyltransferase</keyword>
<comment type="subcellular location">
    <subcellularLocation>
        <location evidence="7">Nucleus</location>
    </subcellularLocation>
    <subcellularLocation>
        <location evidence="7">Chromosome</location>
        <location evidence="7">Telomere</location>
    </subcellularLocation>
</comment>
<sequence length="265" mass="30861">MTGPDMQDRTGTCEHRSGTKHRKAEKSSQTRTNSLTYAHAKAHTQSSAYTRTQVFGTQAEAPAAVVRDTNALPDCPFTLTELLTAHVEQVQVTKFIHAVISRVVPEQFYGSRHNKRLIFDGIGQFCRLRRFETVAVHNVLHDSRHALDVQSQYDRFRFHQDLWYEPCEGPRRYETLEYTRYRRPSTGEGQNRPKTQSHETRRRMVGQFLVFLYECLVIPLIQTHFYVTETSTGRQRAHFYRKNVWQLIHTHGLRAMNNMLQPIAA</sequence>
<evidence type="ECO:0000259" key="9">
    <source>
        <dbReference type="SMART" id="SM00975"/>
    </source>
</evidence>
<evidence type="ECO:0000256" key="5">
    <source>
        <dbReference type="ARBA" id="ARBA00022918"/>
    </source>
</evidence>
<keyword evidence="5 7" id="KW-0695">RNA-directed DNA polymerase</keyword>
<keyword evidence="7" id="KW-0158">Chromosome</keyword>
<dbReference type="RefSeq" id="XP_014147557.1">
    <property type="nucleotide sequence ID" value="XM_014292082.1"/>
</dbReference>
<evidence type="ECO:0000256" key="2">
    <source>
        <dbReference type="ARBA" id="ARBA00022695"/>
    </source>
</evidence>
<dbReference type="PANTHER" id="PTHR12066">
    <property type="entry name" value="TELOMERASE REVERSE TRANSCRIPTASE"/>
    <property type="match status" value="1"/>
</dbReference>
<evidence type="ECO:0000256" key="1">
    <source>
        <dbReference type="ARBA" id="ARBA00022679"/>
    </source>
</evidence>
<feature type="region of interest" description="Disordered" evidence="8">
    <location>
        <begin position="1"/>
        <end position="32"/>
    </location>
</feature>
<feature type="domain" description="Telomerase ribonucleoprotein complex - RNA-binding" evidence="9">
    <location>
        <begin position="90"/>
        <end position="258"/>
    </location>
</feature>
<feature type="compositionally biased region" description="Basic and acidic residues" evidence="8">
    <location>
        <begin position="1"/>
        <end position="17"/>
    </location>
</feature>
<keyword evidence="7" id="KW-0539">Nucleus</keyword>
<dbReference type="EMBL" id="KQ245334">
    <property type="protein sequence ID" value="KNC73655.1"/>
    <property type="molecule type" value="Genomic_DNA"/>
</dbReference>
<dbReference type="eggNOG" id="KOG1005">
    <property type="taxonomic scope" value="Eukaryota"/>
</dbReference>
<accession>A0A0L0FA92</accession>
<comment type="function">
    <text evidence="7">Telomerase is a ribonucleoprotein enzyme essential for the replication of chromosome termini in most eukaryotes. It elongates telomeres. It is a reverse transcriptase that adds simple sequence repeats to chromosome ends by copying a template sequence within the RNA component of the enzyme.</text>
</comment>
<dbReference type="GO" id="GO:0000781">
    <property type="term" value="C:chromosome, telomeric region"/>
    <property type="evidence" value="ECO:0007669"/>
    <property type="project" value="UniProtKB-SubCell"/>
</dbReference>
<name>A0A0L0FA92_9EUKA</name>
<dbReference type="OrthoDB" id="289721at2759"/>
<dbReference type="GO" id="GO:0042162">
    <property type="term" value="F:telomeric DNA binding"/>
    <property type="evidence" value="ECO:0007669"/>
    <property type="project" value="TreeGrafter"/>
</dbReference>
<dbReference type="GeneID" id="25914290"/>
<dbReference type="GO" id="GO:0046872">
    <property type="term" value="F:metal ion binding"/>
    <property type="evidence" value="ECO:0007669"/>
    <property type="project" value="UniProtKB-KW"/>
</dbReference>
<comment type="catalytic activity">
    <reaction evidence="6 7">
        <text>DNA(n) + a 2'-deoxyribonucleoside 5'-triphosphate = DNA(n+1) + diphosphate</text>
        <dbReference type="Rhea" id="RHEA:22508"/>
        <dbReference type="Rhea" id="RHEA-COMP:17339"/>
        <dbReference type="Rhea" id="RHEA-COMP:17340"/>
        <dbReference type="ChEBI" id="CHEBI:33019"/>
        <dbReference type="ChEBI" id="CHEBI:61560"/>
        <dbReference type="ChEBI" id="CHEBI:173112"/>
        <dbReference type="EC" id="2.7.7.49"/>
    </reaction>
</comment>
<dbReference type="GO" id="GO:0070034">
    <property type="term" value="F:telomerase RNA binding"/>
    <property type="evidence" value="ECO:0007669"/>
    <property type="project" value="TreeGrafter"/>
</dbReference>
<keyword evidence="4 7" id="KW-0460">Magnesium</keyword>
<gene>
    <name evidence="10" type="ORF">SARC_13786</name>
</gene>
<dbReference type="SMART" id="SM00975">
    <property type="entry name" value="Telomerase_RBD"/>
    <property type="match status" value="1"/>
</dbReference>
<dbReference type="GO" id="GO:0000333">
    <property type="term" value="C:telomerase catalytic core complex"/>
    <property type="evidence" value="ECO:0007669"/>
    <property type="project" value="TreeGrafter"/>
</dbReference>
<dbReference type="Gene3D" id="1.10.132.70">
    <property type="match status" value="1"/>
</dbReference>
<evidence type="ECO:0000256" key="4">
    <source>
        <dbReference type="ARBA" id="ARBA00022842"/>
    </source>
</evidence>
<evidence type="ECO:0000256" key="3">
    <source>
        <dbReference type="ARBA" id="ARBA00022723"/>
    </source>
</evidence>
<dbReference type="GO" id="GO:0003720">
    <property type="term" value="F:telomerase activity"/>
    <property type="evidence" value="ECO:0007669"/>
    <property type="project" value="InterPro"/>
</dbReference>
<dbReference type="AlphaFoldDB" id="A0A0L0FA92"/>
<dbReference type="InterPro" id="IPR003545">
    <property type="entry name" value="Telomerase_RT"/>
</dbReference>
<proteinExistence type="inferred from homology"/>
<comment type="similarity">
    <text evidence="7">Belongs to the reverse transcriptase family. Telomerase subfamily.</text>
</comment>
<keyword evidence="7" id="KW-0779">Telomere</keyword>
<dbReference type="EC" id="2.7.7.49" evidence="7"/>
<dbReference type="PANTHER" id="PTHR12066:SF0">
    <property type="entry name" value="TELOMERASE REVERSE TRANSCRIPTASE"/>
    <property type="match status" value="1"/>
</dbReference>
<dbReference type="Pfam" id="PF12009">
    <property type="entry name" value="Telomerase_RBD"/>
    <property type="match status" value="1"/>
</dbReference>
<feature type="non-terminal residue" evidence="10">
    <location>
        <position position="265"/>
    </location>
</feature>
<dbReference type="InterPro" id="IPR021891">
    <property type="entry name" value="Telomerase_RBD"/>
</dbReference>
<organism evidence="10 11">
    <name type="scientific">Sphaeroforma arctica JP610</name>
    <dbReference type="NCBI Taxonomy" id="667725"/>
    <lineage>
        <taxon>Eukaryota</taxon>
        <taxon>Ichthyosporea</taxon>
        <taxon>Ichthyophonida</taxon>
        <taxon>Sphaeroforma</taxon>
    </lineage>
</organism>
<keyword evidence="3 7" id="KW-0479">Metal-binding</keyword>
<dbReference type="STRING" id="667725.A0A0L0FA92"/>
<evidence type="ECO:0000256" key="7">
    <source>
        <dbReference type="RuleBase" id="RU365061"/>
    </source>
</evidence>
<evidence type="ECO:0000256" key="8">
    <source>
        <dbReference type="SAM" id="MobiDB-lite"/>
    </source>
</evidence>
<dbReference type="GO" id="GO:0007004">
    <property type="term" value="P:telomere maintenance via telomerase"/>
    <property type="evidence" value="ECO:0007669"/>
    <property type="project" value="TreeGrafter"/>
</dbReference>